<name>A0ABD5QHK1_9EURY</name>
<evidence type="ECO:0000313" key="3">
    <source>
        <dbReference type="Proteomes" id="UP001595925"/>
    </source>
</evidence>
<feature type="transmembrane region" description="Helical" evidence="1">
    <location>
        <begin position="167"/>
        <end position="186"/>
    </location>
</feature>
<dbReference type="AlphaFoldDB" id="A0ABD5QHK1"/>
<keyword evidence="1" id="KW-0472">Membrane</keyword>
<dbReference type="RefSeq" id="WP_224829058.1">
    <property type="nucleotide sequence ID" value="NZ_JAIVEF010000014.1"/>
</dbReference>
<evidence type="ECO:0000256" key="1">
    <source>
        <dbReference type="SAM" id="Phobius"/>
    </source>
</evidence>
<accession>A0ABD5QHK1</accession>
<evidence type="ECO:0000313" key="2">
    <source>
        <dbReference type="EMBL" id="MFC4989099.1"/>
    </source>
</evidence>
<feature type="transmembrane region" description="Helical" evidence="1">
    <location>
        <begin position="21"/>
        <end position="44"/>
    </location>
</feature>
<feature type="transmembrane region" description="Helical" evidence="1">
    <location>
        <begin position="86"/>
        <end position="107"/>
    </location>
</feature>
<reference evidence="2 3" key="1">
    <citation type="journal article" date="2019" name="Int. J. Syst. Evol. Microbiol.">
        <title>The Global Catalogue of Microorganisms (GCM) 10K type strain sequencing project: providing services to taxonomists for standard genome sequencing and annotation.</title>
        <authorList>
            <consortium name="The Broad Institute Genomics Platform"/>
            <consortium name="The Broad Institute Genome Sequencing Center for Infectious Disease"/>
            <person name="Wu L."/>
            <person name="Ma J."/>
        </authorList>
    </citation>
    <scope>NUCLEOTIDE SEQUENCE [LARGE SCALE GENOMIC DNA]</scope>
    <source>
        <strain evidence="2 3">CGMCC 1.15824</strain>
    </source>
</reference>
<dbReference type="EMBL" id="JBHSJG010000040">
    <property type="protein sequence ID" value="MFC4989099.1"/>
    <property type="molecule type" value="Genomic_DNA"/>
</dbReference>
<keyword evidence="1" id="KW-0812">Transmembrane</keyword>
<dbReference type="Proteomes" id="UP001595925">
    <property type="component" value="Unassembled WGS sequence"/>
</dbReference>
<gene>
    <name evidence="2" type="ORF">ACFPFO_15255</name>
</gene>
<evidence type="ECO:0008006" key="4">
    <source>
        <dbReference type="Google" id="ProtNLM"/>
    </source>
</evidence>
<proteinExistence type="predicted"/>
<feature type="transmembrane region" description="Helical" evidence="1">
    <location>
        <begin position="113"/>
        <end position="132"/>
    </location>
</feature>
<protein>
    <recommendedName>
        <fullName evidence="4">PH domain-containing protein</fullName>
    </recommendedName>
</protein>
<keyword evidence="1" id="KW-1133">Transmembrane helix</keyword>
<keyword evidence="3" id="KW-1185">Reference proteome</keyword>
<comment type="caution">
    <text evidence="2">The sequence shown here is derived from an EMBL/GenBank/DDBJ whole genome shotgun (WGS) entry which is preliminary data.</text>
</comment>
<feature type="transmembrane region" description="Helical" evidence="1">
    <location>
        <begin position="192"/>
        <end position="210"/>
    </location>
</feature>
<feature type="transmembrane region" description="Helical" evidence="1">
    <location>
        <begin position="50"/>
        <end position="70"/>
    </location>
</feature>
<organism evidence="2 3">
    <name type="scientific">Saliphagus infecundisoli</name>
    <dbReference type="NCBI Taxonomy" id="1849069"/>
    <lineage>
        <taxon>Archaea</taxon>
        <taxon>Methanobacteriati</taxon>
        <taxon>Methanobacteriota</taxon>
        <taxon>Stenosarchaea group</taxon>
        <taxon>Halobacteria</taxon>
        <taxon>Halobacteriales</taxon>
        <taxon>Natrialbaceae</taxon>
        <taxon>Saliphagus</taxon>
    </lineage>
</organism>
<sequence>MATRTETGLGQPNAESPDASYAIVAGLYVAILLAPFAVLVFARVTSNGGLLYLGFLAALTVIATVVGWTVSRTSGLAVSLGGRTTAWLLVVLPFVWFIGVFGVAAMVTEPPGITIGLAIVSTIGGMFLGLFLTGMSRTRYAAAVLIGAEDVVEWEARWPRRWRHFSVAWIVIASVLGVGGVIVQLVWSDLSWAGNLYFLIFLWTPFAGAANPRTFRVTDVGLVVERPLQQRLRPWSEFESYTVTDTALIIHPSAWWRPAYRSDREDVEELDAAVEALEEILGDDE</sequence>